<accession>A0A917U9V6</accession>
<dbReference type="PANTHER" id="PTHR30469">
    <property type="entry name" value="MULTIDRUG RESISTANCE PROTEIN MDTA"/>
    <property type="match status" value="1"/>
</dbReference>
<keyword evidence="1" id="KW-0732">Signal</keyword>
<dbReference type="Gene3D" id="2.40.420.20">
    <property type="match status" value="1"/>
</dbReference>
<dbReference type="Gene3D" id="2.40.50.100">
    <property type="match status" value="1"/>
</dbReference>
<dbReference type="EMBL" id="BMPI01000061">
    <property type="protein sequence ID" value="GGM70460.1"/>
    <property type="molecule type" value="Genomic_DNA"/>
</dbReference>
<dbReference type="InterPro" id="IPR011053">
    <property type="entry name" value="Single_hybrid_motif"/>
</dbReference>
<reference evidence="3" key="1">
    <citation type="journal article" date="2014" name="Int. J. Syst. Evol. Microbiol.">
        <title>Complete genome sequence of Corynebacterium casei LMG S-19264T (=DSM 44701T), isolated from a smear-ripened cheese.</title>
        <authorList>
            <consortium name="US DOE Joint Genome Institute (JGI-PGF)"/>
            <person name="Walter F."/>
            <person name="Albersmeier A."/>
            <person name="Kalinowski J."/>
            <person name="Ruckert C."/>
        </authorList>
    </citation>
    <scope>NUCLEOTIDE SEQUENCE</scope>
    <source>
        <strain evidence="3">JCM 19831</strain>
    </source>
</reference>
<protein>
    <submittedName>
        <fullName evidence="3">RND transporter</fullName>
    </submittedName>
</protein>
<dbReference type="GO" id="GO:0015562">
    <property type="term" value="F:efflux transmembrane transporter activity"/>
    <property type="evidence" value="ECO:0007669"/>
    <property type="project" value="TreeGrafter"/>
</dbReference>
<dbReference type="Pfam" id="PF25989">
    <property type="entry name" value="YknX_C"/>
    <property type="match status" value="1"/>
</dbReference>
<feature type="chain" id="PRO_5036791983" evidence="1">
    <location>
        <begin position="25"/>
        <end position="451"/>
    </location>
</feature>
<comment type="caution">
    <text evidence="3">The sequence shown here is derived from an EMBL/GenBank/DDBJ whole genome shotgun (WGS) entry which is preliminary data.</text>
</comment>
<dbReference type="SUPFAM" id="SSF51230">
    <property type="entry name" value="Single hybrid motif"/>
    <property type="match status" value="1"/>
</dbReference>
<reference evidence="3" key="2">
    <citation type="submission" date="2020-09" db="EMBL/GenBank/DDBJ databases">
        <authorList>
            <person name="Sun Q."/>
            <person name="Ohkuma M."/>
        </authorList>
    </citation>
    <scope>NUCLEOTIDE SEQUENCE</scope>
    <source>
        <strain evidence="3">JCM 19831</strain>
    </source>
</reference>
<name>A0A917U9V6_9ACTN</name>
<evidence type="ECO:0000313" key="3">
    <source>
        <dbReference type="EMBL" id="GGM70460.1"/>
    </source>
</evidence>
<dbReference type="Proteomes" id="UP000642070">
    <property type="component" value="Unassembled WGS sequence"/>
</dbReference>
<keyword evidence="4" id="KW-1185">Reference proteome</keyword>
<evidence type="ECO:0000259" key="2">
    <source>
        <dbReference type="Pfam" id="PF25989"/>
    </source>
</evidence>
<dbReference type="PROSITE" id="PS51257">
    <property type="entry name" value="PROKAR_LIPOPROTEIN"/>
    <property type="match status" value="1"/>
</dbReference>
<dbReference type="InterPro" id="IPR058637">
    <property type="entry name" value="YknX-like_C"/>
</dbReference>
<gene>
    <name evidence="3" type="ORF">GCM10007977_085320</name>
</gene>
<dbReference type="Gene3D" id="2.40.30.170">
    <property type="match status" value="1"/>
</dbReference>
<sequence length="451" mass="44940">MHRVPPRVQLTVFVGLLSIVSLTAASCGGEDDDIGLGSAGRADVVEVVDAPATITARAAATLTAAADGTLATLAVKPGDTVAAGQVLAVIDSPAARQRLAAAGEALDALKGAGGGGGGVKNLSATQKKTDDAAAKAFNEARKAAEKVGDPTVRQVLLTQIDLAEKTYQEAAASSRALIASVQRGLASVNEAMSALTAAQRAQAQSAYDLASSTVDALTLKAPVAGIVQLGGTSAGSAPSITELLGASAAGASGALPTGAPQQAGPGIDPAIPVGGQVSAGAAILTVVDVSQLGLLAEIDETDVLLVQPGVTARVELDAAPGATYEATVQSADVLPTTSARGGVSYRTRLTLGAGKYDDGRVAPTPRPGMNAVAHLQVRSIRDAVTVPAAAVFNVGGKDVVWLVRDGKAVQTPVTVGVSGQDRVQVLGGLSDGDRVVVRGTDKVKQGMELPR</sequence>
<dbReference type="RefSeq" id="WP_190255781.1">
    <property type="nucleotide sequence ID" value="NZ_BMPI01000061.1"/>
</dbReference>
<feature type="signal peptide" evidence="1">
    <location>
        <begin position="1"/>
        <end position="24"/>
    </location>
</feature>
<dbReference type="AlphaFoldDB" id="A0A917U9V6"/>
<evidence type="ECO:0000256" key="1">
    <source>
        <dbReference type="SAM" id="SignalP"/>
    </source>
</evidence>
<dbReference type="GO" id="GO:1990281">
    <property type="term" value="C:efflux pump complex"/>
    <property type="evidence" value="ECO:0007669"/>
    <property type="project" value="TreeGrafter"/>
</dbReference>
<proteinExistence type="predicted"/>
<evidence type="ECO:0000313" key="4">
    <source>
        <dbReference type="Proteomes" id="UP000642070"/>
    </source>
</evidence>
<feature type="domain" description="YknX-like C-terminal permuted SH3-like" evidence="2">
    <location>
        <begin position="383"/>
        <end position="448"/>
    </location>
</feature>
<organism evidence="3 4">
    <name type="scientific">Dactylosporangium sucinum</name>
    <dbReference type="NCBI Taxonomy" id="1424081"/>
    <lineage>
        <taxon>Bacteria</taxon>
        <taxon>Bacillati</taxon>
        <taxon>Actinomycetota</taxon>
        <taxon>Actinomycetes</taxon>
        <taxon>Micromonosporales</taxon>
        <taxon>Micromonosporaceae</taxon>
        <taxon>Dactylosporangium</taxon>
    </lineage>
</organism>
<dbReference type="PRINTS" id="PR01490">
    <property type="entry name" value="RTXTOXIND"/>
</dbReference>